<gene>
    <name evidence="5" type="ORF">BV898_05918</name>
</gene>
<dbReference type="PANTHER" id="PTHR14790:SF15">
    <property type="entry name" value="RECQ-MEDIATED GENOME INSTABILITY PROTEIN 1"/>
    <property type="match status" value="1"/>
</dbReference>
<feature type="region of interest" description="Disordered" evidence="3">
    <location>
        <begin position="265"/>
        <end position="319"/>
    </location>
</feature>
<evidence type="ECO:0000256" key="3">
    <source>
        <dbReference type="SAM" id="MobiDB-lite"/>
    </source>
</evidence>
<sequence length="331" mass="36720">MQSGNSESWRASLNVDLKNAPVPSLPPNAGTMSEGRLSGHFFLQIEEIVNVLASALKQYSETTPRRMLKLRLTDGAQTITAVEEDKITYLSVSTPPGTKVMLMGPVSLSCGFWLIQSHHIKLLGGSVPHMLRSWEIHRDVVIQGKRLTRADDRPEWVPFGQPLKFDQNTLKFRAMQIVDKNAAAADNDEDDEEEEDERSKEFALHRQQVLQAARGDDGQLSISKIGPVNRRAPELLKITGPYMSAEEPTEVKQRVVKELPRDARDFIDKSDPGVEPATRGFRGRGRGGRGRGGRRGGRGRGRGGDDGFEDYGNAPPPRTANLMDFVNLSIR</sequence>
<keyword evidence="6" id="KW-1185">Reference proteome</keyword>
<dbReference type="GO" id="GO:0016604">
    <property type="term" value="C:nuclear body"/>
    <property type="evidence" value="ECO:0007669"/>
    <property type="project" value="TreeGrafter"/>
</dbReference>
<name>A0A1W0WY44_HYPEX</name>
<dbReference type="Gene3D" id="2.40.50.770">
    <property type="entry name" value="RecQ-mediated genome instability protein Rmi1, C-terminal domain"/>
    <property type="match status" value="1"/>
</dbReference>
<feature type="compositionally biased region" description="Acidic residues" evidence="3">
    <location>
        <begin position="186"/>
        <end position="196"/>
    </location>
</feature>
<evidence type="ECO:0000259" key="4">
    <source>
        <dbReference type="Pfam" id="PF08585"/>
    </source>
</evidence>
<dbReference type="GO" id="GO:0031422">
    <property type="term" value="C:RecQ family helicase-topoisomerase III complex"/>
    <property type="evidence" value="ECO:0007669"/>
    <property type="project" value="TreeGrafter"/>
</dbReference>
<dbReference type="GO" id="GO:0000712">
    <property type="term" value="P:resolution of meiotic recombination intermediates"/>
    <property type="evidence" value="ECO:0007669"/>
    <property type="project" value="TreeGrafter"/>
</dbReference>
<feature type="domain" description="RecQ mediated genome instability protein 1 OB-fold" evidence="4">
    <location>
        <begin position="31"/>
        <end position="137"/>
    </location>
</feature>
<accession>A0A1W0WY44</accession>
<evidence type="ECO:0000256" key="2">
    <source>
        <dbReference type="ARBA" id="ARBA00018987"/>
    </source>
</evidence>
<dbReference type="InterPro" id="IPR013894">
    <property type="entry name" value="RMI1_OB"/>
</dbReference>
<protein>
    <recommendedName>
        <fullName evidence="2">RecQ-mediated genome instability protein 1</fullName>
    </recommendedName>
</protein>
<dbReference type="Proteomes" id="UP000192578">
    <property type="component" value="Unassembled WGS sequence"/>
</dbReference>
<dbReference type="PANTHER" id="PTHR14790">
    <property type="entry name" value="RECQ-MEDIATED GENOME INSTABILITY PROTEIN 1 RMI1"/>
    <property type="match status" value="1"/>
</dbReference>
<reference evidence="6" key="1">
    <citation type="submission" date="2017-01" db="EMBL/GenBank/DDBJ databases">
        <title>Comparative genomics of anhydrobiosis in the tardigrade Hypsibius dujardini.</title>
        <authorList>
            <person name="Yoshida Y."/>
            <person name="Koutsovoulos G."/>
            <person name="Laetsch D."/>
            <person name="Stevens L."/>
            <person name="Kumar S."/>
            <person name="Horikawa D."/>
            <person name="Ishino K."/>
            <person name="Komine S."/>
            <person name="Tomita M."/>
            <person name="Blaxter M."/>
            <person name="Arakawa K."/>
        </authorList>
    </citation>
    <scope>NUCLEOTIDE SEQUENCE [LARGE SCALE GENOMIC DNA]</scope>
    <source>
        <strain evidence="6">Z151</strain>
    </source>
</reference>
<dbReference type="OrthoDB" id="434939at2759"/>
<comment type="similarity">
    <text evidence="1">Belongs to the RMI1 family.</text>
</comment>
<comment type="caution">
    <text evidence="5">The sequence shown here is derived from an EMBL/GenBank/DDBJ whole genome shotgun (WGS) entry which is preliminary data.</text>
</comment>
<dbReference type="GO" id="GO:0000724">
    <property type="term" value="P:double-strand break repair via homologous recombination"/>
    <property type="evidence" value="ECO:0007669"/>
    <property type="project" value="TreeGrafter"/>
</dbReference>
<dbReference type="InterPro" id="IPR042470">
    <property type="entry name" value="RMI1_N_C_sf"/>
</dbReference>
<evidence type="ECO:0000313" key="6">
    <source>
        <dbReference type="Proteomes" id="UP000192578"/>
    </source>
</evidence>
<feature type="compositionally biased region" description="Basic residues" evidence="3">
    <location>
        <begin position="281"/>
        <end position="301"/>
    </location>
</feature>
<dbReference type="EMBL" id="MTYJ01000033">
    <property type="protein sequence ID" value="OQV20125.1"/>
    <property type="molecule type" value="Genomic_DNA"/>
</dbReference>
<evidence type="ECO:0000313" key="5">
    <source>
        <dbReference type="EMBL" id="OQV20125.1"/>
    </source>
</evidence>
<organism evidence="5 6">
    <name type="scientific">Hypsibius exemplaris</name>
    <name type="common">Freshwater tardigrade</name>
    <dbReference type="NCBI Taxonomy" id="2072580"/>
    <lineage>
        <taxon>Eukaryota</taxon>
        <taxon>Metazoa</taxon>
        <taxon>Ecdysozoa</taxon>
        <taxon>Tardigrada</taxon>
        <taxon>Eutardigrada</taxon>
        <taxon>Parachela</taxon>
        <taxon>Hypsibioidea</taxon>
        <taxon>Hypsibiidae</taxon>
        <taxon>Hypsibius</taxon>
    </lineage>
</organism>
<evidence type="ECO:0000256" key="1">
    <source>
        <dbReference type="ARBA" id="ARBA00006395"/>
    </source>
</evidence>
<dbReference type="AlphaFoldDB" id="A0A1W0WY44"/>
<feature type="region of interest" description="Disordered" evidence="3">
    <location>
        <begin position="182"/>
        <end position="201"/>
    </location>
</feature>
<proteinExistence type="inferred from homology"/>
<dbReference type="Pfam" id="PF08585">
    <property type="entry name" value="RMI1_N_C"/>
    <property type="match status" value="1"/>
</dbReference>